<feature type="region of interest" description="Disordered" evidence="1">
    <location>
        <begin position="245"/>
        <end position="284"/>
    </location>
</feature>
<dbReference type="InterPro" id="IPR010657">
    <property type="entry name" value="ImpA_N"/>
</dbReference>
<dbReference type="InterPro" id="IPR017740">
    <property type="entry name" value="TssA-like"/>
</dbReference>
<dbReference type="RefSeq" id="WP_150089997.1">
    <property type="nucleotide sequence ID" value="NZ_JBFUOH010000095.1"/>
</dbReference>
<dbReference type="NCBIfam" id="TIGR03363">
    <property type="entry name" value="VI_chp_8"/>
    <property type="match status" value="1"/>
</dbReference>
<dbReference type="Proteomes" id="UP000322981">
    <property type="component" value="Unassembled WGS sequence"/>
</dbReference>
<dbReference type="Pfam" id="PF06812">
    <property type="entry name" value="ImpA_N"/>
    <property type="match status" value="1"/>
</dbReference>
<protein>
    <submittedName>
        <fullName evidence="3">Type VI secretion system protein TssA</fullName>
    </submittedName>
</protein>
<comment type="caution">
    <text evidence="3">The sequence shown here is derived from an EMBL/GenBank/DDBJ whole genome shotgun (WGS) entry which is preliminary data.</text>
</comment>
<organism evidence="3 4">
    <name type="scientific">Thiohalocapsa marina</name>
    <dbReference type="NCBI Taxonomy" id="424902"/>
    <lineage>
        <taxon>Bacteria</taxon>
        <taxon>Pseudomonadati</taxon>
        <taxon>Pseudomonadota</taxon>
        <taxon>Gammaproteobacteria</taxon>
        <taxon>Chromatiales</taxon>
        <taxon>Chromatiaceae</taxon>
        <taxon>Thiohalocapsa</taxon>
    </lineage>
</organism>
<name>A0A5M8FUA8_9GAMM</name>
<dbReference type="PANTHER" id="PTHR37951:SF1">
    <property type="entry name" value="TYPE VI SECRETION SYSTEM COMPONENT TSSA1"/>
    <property type="match status" value="1"/>
</dbReference>
<dbReference type="OrthoDB" id="9771118at2"/>
<proteinExistence type="predicted"/>
<reference evidence="3 4" key="1">
    <citation type="submission" date="2019-09" db="EMBL/GenBank/DDBJ databases">
        <title>Whole-genome sequence of the purple sulfur bacterium Thiohalocapsa marina DSM 19078.</title>
        <authorList>
            <person name="Kyndt J.A."/>
            <person name="Meyer T.E."/>
        </authorList>
    </citation>
    <scope>NUCLEOTIDE SEQUENCE [LARGE SCALE GENOMIC DNA]</scope>
    <source>
        <strain evidence="3 4">DSM 19078</strain>
    </source>
</reference>
<evidence type="ECO:0000256" key="1">
    <source>
        <dbReference type="SAM" id="MobiDB-lite"/>
    </source>
</evidence>
<evidence type="ECO:0000313" key="4">
    <source>
        <dbReference type="Proteomes" id="UP000322981"/>
    </source>
</evidence>
<dbReference type="EMBL" id="VWXX01000002">
    <property type="protein sequence ID" value="KAA6187375.1"/>
    <property type="molecule type" value="Genomic_DNA"/>
</dbReference>
<feature type="domain" description="ImpA N-terminal" evidence="2">
    <location>
        <begin position="10"/>
        <end position="133"/>
    </location>
</feature>
<evidence type="ECO:0000313" key="3">
    <source>
        <dbReference type="EMBL" id="KAA6187375.1"/>
    </source>
</evidence>
<dbReference type="AlphaFoldDB" id="A0A5M8FUA8"/>
<dbReference type="PANTHER" id="PTHR37951">
    <property type="entry name" value="CYTOPLASMIC PROTEIN-RELATED"/>
    <property type="match status" value="1"/>
</dbReference>
<accession>A0A5M8FUA8</accession>
<sequence>MSVIDVQKLLEPCPVEAPAGEDLEYDPSFLEVFRLAEGTPERVMGSTVVPAEPPDWRKVQERCTELLARSKDLRIAILLLRALVYRESLTGLQSGTELLAGLVDQYWDSLFPLLDADANNDPMERMNVLASLIDPDLMLLPLRTAPLVQSPVFGTLSLRKIEIAEGKTSAAPNEDALDAASVNAAFTDCALDELAASADATASSLDNVRRLTGTLEQHVQGADIPDFKPLQTLLSEILTVLQSHLRERQPTSPPELDDATETATPRTPGPSGRTGDAATLDPSHISSREDVVRVLDALCLYYKRHEPSSPVPLLLERARRLATKDFMEIMHDLVPEALDKLVMIKGPGDDKS</sequence>
<evidence type="ECO:0000259" key="2">
    <source>
        <dbReference type="Pfam" id="PF06812"/>
    </source>
</evidence>
<keyword evidence="4" id="KW-1185">Reference proteome</keyword>
<gene>
    <name evidence="3" type="primary">tssA</name>
    <name evidence="3" type="ORF">F2Q65_02300</name>
</gene>